<reference evidence="2" key="1">
    <citation type="submission" date="2015-04" db="UniProtKB">
        <authorList>
            <consortium name="EnsemblPlants"/>
        </authorList>
    </citation>
    <scope>IDENTIFICATION</scope>
</reference>
<dbReference type="Gramene" id="OGLUM04G02990.1">
    <property type="protein sequence ID" value="OGLUM04G02990.1"/>
    <property type="gene ID" value="OGLUM04G02990"/>
</dbReference>
<name>A0A0D9ZHA5_9ORYZ</name>
<accession>A0A0D9ZHA5</accession>
<proteinExistence type="predicted"/>
<dbReference type="AlphaFoldDB" id="A0A0D9ZHA5"/>
<organism evidence="2">
    <name type="scientific">Oryza glumipatula</name>
    <dbReference type="NCBI Taxonomy" id="40148"/>
    <lineage>
        <taxon>Eukaryota</taxon>
        <taxon>Viridiplantae</taxon>
        <taxon>Streptophyta</taxon>
        <taxon>Embryophyta</taxon>
        <taxon>Tracheophyta</taxon>
        <taxon>Spermatophyta</taxon>
        <taxon>Magnoliopsida</taxon>
        <taxon>Liliopsida</taxon>
        <taxon>Poales</taxon>
        <taxon>Poaceae</taxon>
        <taxon>BOP clade</taxon>
        <taxon>Oryzoideae</taxon>
        <taxon>Oryzeae</taxon>
        <taxon>Oryzinae</taxon>
        <taxon>Oryza</taxon>
    </lineage>
</organism>
<dbReference type="EnsemblPlants" id="OGLUM04G02990.1">
    <property type="protein sequence ID" value="OGLUM04G02990.1"/>
    <property type="gene ID" value="OGLUM04G02990"/>
</dbReference>
<feature type="region of interest" description="Disordered" evidence="1">
    <location>
        <begin position="14"/>
        <end position="34"/>
    </location>
</feature>
<evidence type="ECO:0000313" key="2">
    <source>
        <dbReference type="EnsemblPlants" id="OGLUM04G02990.1"/>
    </source>
</evidence>
<sequence length="70" mass="7878">MECTWQELLDGLEEEPEHSLAMVDPNPGATMQDQRCRTRRGGPAIQETVAAALTDGVQRKWLNQLGSHRF</sequence>
<dbReference type="Proteomes" id="UP000026961">
    <property type="component" value="Chromosome 4"/>
</dbReference>
<dbReference type="HOGENOM" id="CLU_2761904_0_0_1"/>
<protein>
    <submittedName>
        <fullName evidence="2">Uncharacterized protein</fullName>
    </submittedName>
</protein>
<reference evidence="2" key="2">
    <citation type="submission" date="2018-05" db="EMBL/GenBank/DDBJ databases">
        <title>OgluRS3 (Oryza glumaepatula Reference Sequence Version 3).</title>
        <authorList>
            <person name="Zhang J."/>
            <person name="Kudrna D."/>
            <person name="Lee S."/>
            <person name="Talag J."/>
            <person name="Welchert J."/>
            <person name="Wing R.A."/>
        </authorList>
    </citation>
    <scope>NUCLEOTIDE SEQUENCE [LARGE SCALE GENOMIC DNA]</scope>
</reference>
<evidence type="ECO:0000256" key="1">
    <source>
        <dbReference type="SAM" id="MobiDB-lite"/>
    </source>
</evidence>
<keyword evidence="3" id="KW-1185">Reference proteome</keyword>
<evidence type="ECO:0000313" key="3">
    <source>
        <dbReference type="Proteomes" id="UP000026961"/>
    </source>
</evidence>